<dbReference type="SMART" id="SM00448">
    <property type="entry name" value="REC"/>
    <property type="match status" value="1"/>
</dbReference>
<keyword evidence="3 9" id="KW-0597">Phosphoprotein</keyword>
<dbReference type="EC" id="2.7.13.3" evidence="2"/>
<gene>
    <name evidence="13" type="ORF">SAMN05443245_4193</name>
</gene>
<dbReference type="AlphaFoldDB" id="A0A1H1HQW8"/>
<sequence>MLADRDALTASLVTSVDRSINTLASQSSTKECDHRTVNWLAPYDSPITGERAVREVFQLFDADCRLIGVRVVEFAVSGFPVAVIKLAMPAPLFANTLGVISADGQVIAHTGLGVTRPNLLADVIAQGVRRSIEDGLLIFDDKLGSTGWRLVYAVPWREVAVGVWPLVVTTIATTAFVIGMTWFLLLLFNRRVFVPVLERSQRVFDSERLNRTVIRTTSVGLGLIARKSGDLLLDSPVWTDMATRVSLDGSSLAAELLWRYPGSTAGRAHPETAYGAVTQQDVRLVTAEGESISLAVSFAPGRYQGEDVLVTAFVDVTAKARLEQQLRQAKQAADQANAAKSMFVATMSHEIRTPLNAILGNLELLAHSRLDAVQQARLDTVRNSSDGLLAVIRDVLDFSKIEAGEIVLERIGFDAAEVASAALMAFAPVARAKDVSVYAEFGASYSVPMTGDPTRLRQILNNLLSNAIKFTLRGSVTLRVATDIADGARMLRVEVEDTGIGMTEAQQATVFQAFAQADASINRRYGGTGLGLALCGRLVGAMGGTIGVQSEPERGSRFTVHLPLGLAQDAAGNETDAVQQAFAGEPVTLLASDRGWLHSMTPLLEGWGLTVSGHLDPSHITGEELEAASVLMLCGDHDQWPAEDENRLMEQISRVIACSPDGPLHPVRQGRIVSLSCYTPGGLRAAFRHVLHGVPLPAAPLETAATEAPQMARRMKVLVAEDNEVNRQLFAEQLAMLQCDGHVTASGQEALQALSAQTFDVLLTDLNMPGMNGYELTQAVRQRWPELPVIAVTAGVTQTELARCREAGMTASATKPMSLGGLYDVLTAVESVDAAKASELHAPVRPDEADAQLLTGVQGYRMAPGKPSCAHATKRLMRFASHVPPETCRGYRRNCIRSKERWLYSDTGTSLQNAMRLSE</sequence>
<evidence type="ECO:0000259" key="12">
    <source>
        <dbReference type="PROSITE" id="PS50110"/>
    </source>
</evidence>
<evidence type="ECO:0000313" key="13">
    <source>
        <dbReference type="EMBL" id="SDR27850.1"/>
    </source>
</evidence>
<keyword evidence="10" id="KW-1133">Transmembrane helix</keyword>
<protein>
    <recommendedName>
        <fullName evidence="8">Virulence sensor protein BvgS</fullName>
        <ecNumber evidence="2">2.7.13.3</ecNumber>
    </recommendedName>
</protein>
<dbReference type="PROSITE" id="PS50110">
    <property type="entry name" value="RESPONSE_REGULATORY"/>
    <property type="match status" value="1"/>
</dbReference>
<dbReference type="InterPro" id="IPR011006">
    <property type="entry name" value="CheY-like_superfamily"/>
</dbReference>
<evidence type="ECO:0000256" key="6">
    <source>
        <dbReference type="ARBA" id="ARBA00023026"/>
    </source>
</evidence>
<dbReference type="InterPro" id="IPR036890">
    <property type="entry name" value="HATPase_C_sf"/>
</dbReference>
<dbReference type="Proteomes" id="UP000183487">
    <property type="component" value="Unassembled WGS sequence"/>
</dbReference>
<dbReference type="Pfam" id="PF00072">
    <property type="entry name" value="Response_reg"/>
    <property type="match status" value="1"/>
</dbReference>
<evidence type="ECO:0000259" key="11">
    <source>
        <dbReference type="PROSITE" id="PS50109"/>
    </source>
</evidence>
<feature type="domain" description="Response regulatory" evidence="12">
    <location>
        <begin position="716"/>
        <end position="830"/>
    </location>
</feature>
<dbReference type="SUPFAM" id="SSF55874">
    <property type="entry name" value="ATPase domain of HSP90 chaperone/DNA topoisomerase II/histidine kinase"/>
    <property type="match status" value="1"/>
</dbReference>
<evidence type="ECO:0000256" key="5">
    <source>
        <dbReference type="ARBA" id="ARBA00023012"/>
    </source>
</evidence>
<keyword evidence="13" id="KW-0418">Kinase</keyword>
<dbReference type="EMBL" id="FNKP01000002">
    <property type="protein sequence ID" value="SDR27850.1"/>
    <property type="molecule type" value="Genomic_DNA"/>
</dbReference>
<keyword evidence="6" id="KW-0843">Virulence</keyword>
<dbReference type="InterPro" id="IPR036097">
    <property type="entry name" value="HisK_dim/P_sf"/>
</dbReference>
<organism evidence="13 14">
    <name type="scientific">Paraburkholderia fungorum</name>
    <dbReference type="NCBI Taxonomy" id="134537"/>
    <lineage>
        <taxon>Bacteria</taxon>
        <taxon>Pseudomonadati</taxon>
        <taxon>Pseudomonadota</taxon>
        <taxon>Betaproteobacteria</taxon>
        <taxon>Burkholderiales</taxon>
        <taxon>Burkholderiaceae</taxon>
        <taxon>Paraburkholderia</taxon>
    </lineage>
</organism>
<dbReference type="InterPro" id="IPR001789">
    <property type="entry name" value="Sig_transdc_resp-reg_receiver"/>
</dbReference>
<dbReference type="PANTHER" id="PTHR45339:SF1">
    <property type="entry name" value="HYBRID SIGNAL TRANSDUCTION HISTIDINE KINASE J"/>
    <property type="match status" value="1"/>
</dbReference>
<dbReference type="InterPro" id="IPR003594">
    <property type="entry name" value="HATPase_dom"/>
</dbReference>
<dbReference type="SMART" id="SM00387">
    <property type="entry name" value="HATPase_c"/>
    <property type="match status" value="1"/>
</dbReference>
<dbReference type="PANTHER" id="PTHR45339">
    <property type="entry name" value="HYBRID SIGNAL TRANSDUCTION HISTIDINE KINASE J"/>
    <property type="match status" value="1"/>
</dbReference>
<dbReference type="InterPro" id="IPR003661">
    <property type="entry name" value="HisK_dim/P_dom"/>
</dbReference>
<reference evidence="14" key="1">
    <citation type="submission" date="2016-10" db="EMBL/GenBank/DDBJ databases">
        <authorList>
            <person name="Varghese N."/>
        </authorList>
    </citation>
    <scope>NUCLEOTIDE SEQUENCE [LARGE SCALE GENOMIC DNA]</scope>
    <source>
        <strain evidence="14">GAS106B</strain>
    </source>
</reference>
<dbReference type="Pfam" id="PF00512">
    <property type="entry name" value="HisKA"/>
    <property type="match status" value="1"/>
</dbReference>
<feature type="transmembrane region" description="Helical" evidence="10">
    <location>
        <begin position="159"/>
        <end position="188"/>
    </location>
</feature>
<dbReference type="SMART" id="SM00388">
    <property type="entry name" value="HisKA"/>
    <property type="match status" value="1"/>
</dbReference>
<keyword evidence="4" id="KW-0732">Signal</keyword>
<dbReference type="PROSITE" id="PS50109">
    <property type="entry name" value="HIS_KIN"/>
    <property type="match status" value="1"/>
</dbReference>
<dbReference type="Gene3D" id="3.40.50.2300">
    <property type="match status" value="1"/>
</dbReference>
<comment type="function">
    <text evidence="7">Member of the two-component regulatory system BvgS/BvgA. Phosphorylates BvgA via a four-step phosphorelay in response to environmental signals.</text>
</comment>
<dbReference type="SUPFAM" id="SSF52172">
    <property type="entry name" value="CheY-like"/>
    <property type="match status" value="1"/>
</dbReference>
<evidence type="ECO:0000256" key="1">
    <source>
        <dbReference type="ARBA" id="ARBA00000085"/>
    </source>
</evidence>
<dbReference type="InterPro" id="IPR004358">
    <property type="entry name" value="Sig_transdc_His_kin-like_C"/>
</dbReference>
<keyword evidence="14" id="KW-1185">Reference proteome</keyword>
<evidence type="ECO:0000256" key="2">
    <source>
        <dbReference type="ARBA" id="ARBA00012438"/>
    </source>
</evidence>
<proteinExistence type="predicted"/>
<dbReference type="Gene3D" id="3.30.565.10">
    <property type="entry name" value="Histidine kinase-like ATPase, C-terminal domain"/>
    <property type="match status" value="1"/>
</dbReference>
<dbReference type="SUPFAM" id="SSF47384">
    <property type="entry name" value="Homodimeric domain of signal transducing histidine kinase"/>
    <property type="match status" value="1"/>
</dbReference>
<dbReference type="Gene3D" id="1.10.287.130">
    <property type="match status" value="1"/>
</dbReference>
<dbReference type="InterPro" id="IPR005467">
    <property type="entry name" value="His_kinase_dom"/>
</dbReference>
<feature type="modified residue" description="4-aspartylphosphate" evidence="9">
    <location>
        <position position="765"/>
    </location>
</feature>
<evidence type="ECO:0000256" key="4">
    <source>
        <dbReference type="ARBA" id="ARBA00022729"/>
    </source>
</evidence>
<evidence type="ECO:0000256" key="8">
    <source>
        <dbReference type="ARBA" id="ARBA00070152"/>
    </source>
</evidence>
<evidence type="ECO:0000256" key="9">
    <source>
        <dbReference type="PROSITE-ProRule" id="PRU00169"/>
    </source>
</evidence>
<dbReference type="PRINTS" id="PR00344">
    <property type="entry name" value="BCTRLSENSOR"/>
</dbReference>
<evidence type="ECO:0000313" key="14">
    <source>
        <dbReference type="Proteomes" id="UP000183487"/>
    </source>
</evidence>
<evidence type="ECO:0000256" key="10">
    <source>
        <dbReference type="SAM" id="Phobius"/>
    </source>
</evidence>
<evidence type="ECO:0000256" key="3">
    <source>
        <dbReference type="ARBA" id="ARBA00022553"/>
    </source>
</evidence>
<dbReference type="CDD" id="cd00082">
    <property type="entry name" value="HisKA"/>
    <property type="match status" value="1"/>
</dbReference>
<dbReference type="Pfam" id="PF02518">
    <property type="entry name" value="HATPase_c"/>
    <property type="match status" value="1"/>
</dbReference>
<keyword evidence="10" id="KW-0472">Membrane</keyword>
<name>A0A1H1HQW8_9BURK</name>
<dbReference type="FunFam" id="3.30.565.10:FF:000010">
    <property type="entry name" value="Sensor histidine kinase RcsC"/>
    <property type="match status" value="1"/>
</dbReference>
<evidence type="ECO:0000256" key="7">
    <source>
        <dbReference type="ARBA" id="ARBA00058004"/>
    </source>
</evidence>
<dbReference type="GO" id="GO:0000155">
    <property type="term" value="F:phosphorelay sensor kinase activity"/>
    <property type="evidence" value="ECO:0007669"/>
    <property type="project" value="InterPro"/>
</dbReference>
<dbReference type="CDD" id="cd16922">
    <property type="entry name" value="HATPase_EvgS-ArcB-TorS-like"/>
    <property type="match status" value="1"/>
</dbReference>
<dbReference type="CDD" id="cd17546">
    <property type="entry name" value="REC_hyHK_CKI1_RcsC-like"/>
    <property type="match status" value="1"/>
</dbReference>
<accession>A0A1H1HQW8</accession>
<comment type="catalytic activity">
    <reaction evidence="1">
        <text>ATP + protein L-histidine = ADP + protein N-phospho-L-histidine.</text>
        <dbReference type="EC" id="2.7.13.3"/>
    </reaction>
</comment>
<keyword evidence="5" id="KW-0902">Two-component regulatory system</keyword>
<keyword evidence="10" id="KW-0812">Transmembrane</keyword>
<keyword evidence="13" id="KW-0808">Transferase</keyword>
<feature type="domain" description="Histidine kinase" evidence="11">
    <location>
        <begin position="346"/>
        <end position="566"/>
    </location>
</feature>